<dbReference type="Pfam" id="PF14067">
    <property type="entry name" value="LssY_C"/>
    <property type="match status" value="1"/>
</dbReference>
<evidence type="ECO:0000256" key="1">
    <source>
        <dbReference type="SAM" id="MobiDB-lite"/>
    </source>
</evidence>
<organism evidence="4 5">
    <name type="scientific">Kineococcus rhizosphaerae</name>
    <dbReference type="NCBI Taxonomy" id="559628"/>
    <lineage>
        <taxon>Bacteria</taxon>
        <taxon>Bacillati</taxon>
        <taxon>Actinomycetota</taxon>
        <taxon>Actinomycetes</taxon>
        <taxon>Kineosporiales</taxon>
        <taxon>Kineosporiaceae</taxon>
        <taxon>Kineococcus</taxon>
    </lineage>
</organism>
<accession>A0A2T0QZJ4</accession>
<dbReference type="RefSeq" id="WP_211298789.1">
    <property type="nucleotide sequence ID" value="NZ_PVZF01000011.1"/>
</dbReference>
<feature type="transmembrane region" description="Helical" evidence="2">
    <location>
        <begin position="57"/>
        <end position="76"/>
    </location>
</feature>
<evidence type="ECO:0000313" key="5">
    <source>
        <dbReference type="Proteomes" id="UP000238083"/>
    </source>
</evidence>
<reference evidence="4 5" key="1">
    <citation type="submission" date="2018-03" db="EMBL/GenBank/DDBJ databases">
        <title>Genomic Encyclopedia of Archaeal and Bacterial Type Strains, Phase II (KMG-II): from individual species to whole genera.</title>
        <authorList>
            <person name="Goeker M."/>
        </authorList>
    </citation>
    <scope>NUCLEOTIDE SEQUENCE [LARGE SCALE GENOMIC DNA]</scope>
    <source>
        <strain evidence="4 5">DSM 19711</strain>
    </source>
</reference>
<protein>
    <submittedName>
        <fullName evidence="4">LssY-like putative type I secretion system component LssY</fullName>
    </submittedName>
</protein>
<evidence type="ECO:0000313" key="4">
    <source>
        <dbReference type="EMBL" id="PRY12045.1"/>
    </source>
</evidence>
<feature type="transmembrane region" description="Helical" evidence="2">
    <location>
        <begin position="384"/>
        <end position="402"/>
    </location>
</feature>
<dbReference type="AlphaFoldDB" id="A0A2T0QZJ4"/>
<feature type="transmembrane region" description="Helical" evidence="2">
    <location>
        <begin position="323"/>
        <end position="348"/>
    </location>
</feature>
<feature type="region of interest" description="Disordered" evidence="1">
    <location>
        <begin position="283"/>
        <end position="302"/>
    </location>
</feature>
<sequence>MLDDRRDRDVTSPQLPPKRLPASWSVGEVLDGTFFVLATAVVFWLGWVLLRDHRTLAWGELARLVVFWALVAYVGLPRLQQVLTRIYVPDYFIGRTTTSSGILGDPVNLAVQGRAEQVHAAMSAAGWTRADDLTLRSGWGIVVSAVLRRSYRSAPVSGLFLFGRLQAFAYEMEVGGDAARRHHVRFWPTPADWVLPGGQRVDWLAAGTYDRAVGLSLFTLQVTHKIDADIDVERDHVVATVRAGSPHARTGVLSHFVPAFRSRNGGGDVVRTDGSLVVLDLTDGPADDRAQPAEASGRPALADRRTPPVELGLAAAVCLVKTVAALVGAAVLPVPAVLALLLCALVWARQAWARLLLMALSTVEAVVLVHAASADPGPGSLTRLLHAGAAALVLVTVSSDGARRWVTARRPAARAG</sequence>
<dbReference type="EMBL" id="PVZF01000011">
    <property type="protein sequence ID" value="PRY12045.1"/>
    <property type="molecule type" value="Genomic_DNA"/>
</dbReference>
<keyword evidence="2" id="KW-1133">Transmembrane helix</keyword>
<keyword evidence="2" id="KW-0812">Transmembrane</keyword>
<comment type="caution">
    <text evidence="4">The sequence shown here is derived from an EMBL/GenBank/DDBJ whole genome shotgun (WGS) entry which is preliminary data.</text>
</comment>
<dbReference type="Proteomes" id="UP000238083">
    <property type="component" value="Unassembled WGS sequence"/>
</dbReference>
<name>A0A2T0QZJ4_9ACTN</name>
<proteinExistence type="predicted"/>
<gene>
    <name evidence="4" type="ORF">CLV37_1111</name>
</gene>
<feature type="transmembrane region" description="Helical" evidence="2">
    <location>
        <begin position="32"/>
        <end position="50"/>
    </location>
</feature>
<evidence type="ECO:0000256" key="2">
    <source>
        <dbReference type="SAM" id="Phobius"/>
    </source>
</evidence>
<dbReference type="InterPro" id="IPR025902">
    <property type="entry name" value="LssY-like-C_dom"/>
</dbReference>
<evidence type="ECO:0000259" key="3">
    <source>
        <dbReference type="Pfam" id="PF14067"/>
    </source>
</evidence>
<keyword evidence="2" id="KW-0472">Membrane</keyword>
<feature type="transmembrane region" description="Helical" evidence="2">
    <location>
        <begin position="355"/>
        <end position="372"/>
    </location>
</feature>
<keyword evidence="5" id="KW-1185">Reference proteome</keyword>
<feature type="domain" description="LssY-like C-terminal" evidence="3">
    <location>
        <begin position="86"/>
        <end position="275"/>
    </location>
</feature>